<evidence type="ECO:0000256" key="1">
    <source>
        <dbReference type="ARBA" id="ARBA00004370"/>
    </source>
</evidence>
<comment type="subcellular location">
    <subcellularLocation>
        <location evidence="1">Membrane</location>
    </subcellularLocation>
</comment>
<evidence type="ECO:0000256" key="2">
    <source>
        <dbReference type="ARBA" id="ARBA00022692"/>
    </source>
</evidence>
<dbReference type="InterPro" id="IPR001129">
    <property type="entry name" value="Membr-assoc_MAPEG"/>
</dbReference>
<reference evidence="6 7" key="1">
    <citation type="submission" date="2020-05" db="EMBL/GenBank/DDBJ databases">
        <title>Thiomicrorhabdus sediminis sp.nov. and Thiomicrorhabdus xiamenensis sp.nov., novel sulfur-oxidizing bacteria isolated from coastal sediment.</title>
        <authorList>
            <person name="Liu X."/>
        </authorList>
    </citation>
    <scope>NUCLEOTIDE SEQUENCE [LARGE SCALE GENOMIC DNA]</scope>
    <source>
        <strain evidence="6 7">G2</strain>
    </source>
</reference>
<keyword evidence="7" id="KW-1185">Reference proteome</keyword>
<accession>A0A7D4NMR6</accession>
<evidence type="ECO:0000256" key="4">
    <source>
        <dbReference type="ARBA" id="ARBA00023136"/>
    </source>
</evidence>
<dbReference type="AlphaFoldDB" id="A0A7D4NMR6"/>
<dbReference type="GO" id="GO:0016020">
    <property type="term" value="C:membrane"/>
    <property type="evidence" value="ECO:0007669"/>
    <property type="project" value="UniProtKB-SubCell"/>
</dbReference>
<evidence type="ECO:0000256" key="3">
    <source>
        <dbReference type="ARBA" id="ARBA00022989"/>
    </source>
</evidence>
<keyword evidence="3 5" id="KW-1133">Transmembrane helix</keyword>
<proteinExistence type="predicted"/>
<dbReference type="KEGG" id="txa:HQN79_06555"/>
<dbReference type="SUPFAM" id="SSF161084">
    <property type="entry name" value="MAPEG domain-like"/>
    <property type="match status" value="1"/>
</dbReference>
<dbReference type="Pfam" id="PF01124">
    <property type="entry name" value="MAPEG"/>
    <property type="match status" value="1"/>
</dbReference>
<gene>
    <name evidence="6" type="ORF">HQN79_06555</name>
</gene>
<evidence type="ECO:0000313" key="7">
    <source>
        <dbReference type="Proteomes" id="UP000504724"/>
    </source>
</evidence>
<protein>
    <submittedName>
        <fullName evidence="6">MAPEG family protein</fullName>
    </submittedName>
</protein>
<dbReference type="Gene3D" id="1.20.120.550">
    <property type="entry name" value="Membrane associated eicosanoid/glutathione metabolism-like domain"/>
    <property type="match status" value="1"/>
</dbReference>
<keyword evidence="4 5" id="KW-0472">Membrane</keyword>
<name>A0A7D4NMR6_9GAMM</name>
<keyword evidence="2 5" id="KW-0812">Transmembrane</keyword>
<feature type="transmembrane region" description="Helical" evidence="5">
    <location>
        <begin position="60"/>
        <end position="88"/>
    </location>
</feature>
<organism evidence="6 7">
    <name type="scientific">Thiomicrorhabdus xiamenensis</name>
    <dbReference type="NCBI Taxonomy" id="2739063"/>
    <lineage>
        <taxon>Bacteria</taxon>
        <taxon>Pseudomonadati</taxon>
        <taxon>Pseudomonadota</taxon>
        <taxon>Gammaproteobacteria</taxon>
        <taxon>Thiotrichales</taxon>
        <taxon>Piscirickettsiaceae</taxon>
        <taxon>Thiomicrorhabdus</taxon>
    </lineage>
</organism>
<sequence length="133" mass="15596">MLVMIGLTFYTGIRMLFLRFRAVAHEGLNPRYFLHNRGGKLPDALTQTEQHYQNLFELPILFYLLILSVYVTQTLDLLQVTLCWLFVLSRLWHTTVHLGTNNFVKRRNAFLFGGLVLFLSWSNFAYHLVSKTN</sequence>
<evidence type="ECO:0000256" key="5">
    <source>
        <dbReference type="SAM" id="Phobius"/>
    </source>
</evidence>
<dbReference type="InterPro" id="IPR023352">
    <property type="entry name" value="MAPEG-like_dom_sf"/>
</dbReference>
<evidence type="ECO:0000313" key="6">
    <source>
        <dbReference type="EMBL" id="QKI90314.1"/>
    </source>
</evidence>
<feature type="transmembrane region" description="Helical" evidence="5">
    <location>
        <begin position="109"/>
        <end position="129"/>
    </location>
</feature>
<dbReference type="EMBL" id="CP054020">
    <property type="protein sequence ID" value="QKI90314.1"/>
    <property type="molecule type" value="Genomic_DNA"/>
</dbReference>
<dbReference type="Proteomes" id="UP000504724">
    <property type="component" value="Chromosome"/>
</dbReference>